<dbReference type="eggNOG" id="arCOG05955">
    <property type="taxonomic scope" value="Archaea"/>
</dbReference>
<dbReference type="PATRIC" id="fig|1006006.8.peg.1377"/>
<gene>
    <name evidence="1" type="ordered locus">Mcup_1383</name>
</gene>
<reference evidence="1 2" key="1">
    <citation type="journal article" date="2011" name="J. Bacteriol.">
        <title>Complete genome sequence of Metallosphaera cuprina, a metal sulfide-oxidizing archaeon from a hot spring.</title>
        <authorList>
            <person name="Liu L.J."/>
            <person name="You X.Y."/>
            <person name="Zheng H."/>
            <person name="Wang S."/>
            <person name="Jiang C.Y."/>
            <person name="Liu S.J."/>
        </authorList>
    </citation>
    <scope>NUCLEOTIDE SEQUENCE [LARGE SCALE GENOMIC DNA]</scope>
    <source>
        <strain evidence="1 2">Ar-4</strain>
    </source>
</reference>
<dbReference type="AlphaFoldDB" id="F4FYI8"/>
<sequence>MNFPQSVVEGSGEALAHIVAAASILKSMNELTLDSVEIVRKYVDNWIMSVVPLDYVPGMAEFLGGKLRRSILDVLDEISEEELGQTLEMIPPIKRSIDEGDVPLDFAEAEVRMERVLRSLGLEVNELGRFLENLAILEKMKRLITLFVLAIGISSVRDRLWIVESQ</sequence>
<protein>
    <submittedName>
        <fullName evidence="1">Uncharacterized protein</fullName>
    </submittedName>
</protein>
<organism evidence="1 2">
    <name type="scientific">Metallosphaera cuprina (strain Ar-4)</name>
    <dbReference type="NCBI Taxonomy" id="1006006"/>
    <lineage>
        <taxon>Archaea</taxon>
        <taxon>Thermoproteota</taxon>
        <taxon>Thermoprotei</taxon>
        <taxon>Sulfolobales</taxon>
        <taxon>Sulfolobaceae</taxon>
        <taxon>Metallosphaera</taxon>
    </lineage>
</organism>
<dbReference type="Proteomes" id="UP000007812">
    <property type="component" value="Chromosome"/>
</dbReference>
<proteinExistence type="predicted"/>
<evidence type="ECO:0000313" key="2">
    <source>
        <dbReference type="Proteomes" id="UP000007812"/>
    </source>
</evidence>
<dbReference type="HOGENOM" id="CLU_1493010_0_0_2"/>
<evidence type="ECO:0000313" key="1">
    <source>
        <dbReference type="EMBL" id="AEB95486.1"/>
    </source>
</evidence>
<name>F4FYI8_METCR</name>
<dbReference type="KEGG" id="mcn:Mcup_1383"/>
<keyword evidence="2" id="KW-1185">Reference proteome</keyword>
<accession>F4FYI8</accession>
<dbReference type="EMBL" id="CP002656">
    <property type="protein sequence ID" value="AEB95486.1"/>
    <property type="molecule type" value="Genomic_DNA"/>
</dbReference>